<evidence type="ECO:0000256" key="1">
    <source>
        <dbReference type="SAM" id="Phobius"/>
    </source>
</evidence>
<evidence type="ECO:0000313" key="2">
    <source>
        <dbReference type="EMBL" id="KKU89893.1"/>
    </source>
</evidence>
<accession>A0A0G1WHU3</accession>
<dbReference type="InterPro" id="IPR021354">
    <property type="entry name" value="DUF2975"/>
</dbReference>
<keyword evidence="1" id="KW-0812">Transmembrane</keyword>
<gene>
    <name evidence="2" type="ORF">UY19_C0008G0047</name>
</gene>
<proteinExistence type="predicted"/>
<keyword evidence="1" id="KW-1133">Transmembrane helix</keyword>
<dbReference type="AlphaFoldDB" id="A0A0G1WHU3"/>
<dbReference type="Pfam" id="PF11188">
    <property type="entry name" value="DUF2975"/>
    <property type="match status" value="1"/>
</dbReference>
<feature type="transmembrane region" description="Helical" evidence="1">
    <location>
        <begin position="7"/>
        <end position="27"/>
    </location>
</feature>
<feature type="transmembrane region" description="Helical" evidence="1">
    <location>
        <begin position="47"/>
        <end position="70"/>
    </location>
</feature>
<dbReference type="EMBL" id="LCPB01000008">
    <property type="protein sequence ID" value="KKU89893.1"/>
    <property type="molecule type" value="Genomic_DNA"/>
</dbReference>
<feature type="transmembrane region" description="Helical" evidence="1">
    <location>
        <begin position="117"/>
        <end position="134"/>
    </location>
</feature>
<comment type="caution">
    <text evidence="2">The sequence shown here is derived from an EMBL/GenBank/DDBJ whole genome shotgun (WGS) entry which is preliminary data.</text>
</comment>
<feature type="transmembrane region" description="Helical" evidence="1">
    <location>
        <begin position="91"/>
        <end position="111"/>
    </location>
</feature>
<name>A0A0G1WHU3_9BACT</name>
<reference evidence="2 3" key="1">
    <citation type="journal article" date="2015" name="Nature">
        <title>rRNA introns, odd ribosomes, and small enigmatic genomes across a large radiation of phyla.</title>
        <authorList>
            <person name="Brown C.T."/>
            <person name="Hug L.A."/>
            <person name="Thomas B.C."/>
            <person name="Sharon I."/>
            <person name="Castelle C.J."/>
            <person name="Singh A."/>
            <person name="Wilkins M.J."/>
            <person name="Williams K.H."/>
            <person name="Banfield J.F."/>
        </authorList>
    </citation>
    <scope>NUCLEOTIDE SEQUENCE [LARGE SCALE GENOMIC DNA]</scope>
</reference>
<evidence type="ECO:0000313" key="3">
    <source>
        <dbReference type="Proteomes" id="UP000033882"/>
    </source>
</evidence>
<protein>
    <submittedName>
        <fullName evidence="2">Uncharacterized protein</fullName>
    </submittedName>
</protein>
<organism evidence="2 3">
    <name type="scientific">Candidatus Wolfebacteria bacterium GW2011_GWA2_47_9b</name>
    <dbReference type="NCBI Taxonomy" id="1619005"/>
    <lineage>
        <taxon>Bacteria</taxon>
        <taxon>Candidatus Wolfeibacteriota</taxon>
    </lineage>
</organism>
<keyword evidence="1" id="KW-0472">Membrane</keyword>
<dbReference type="Proteomes" id="UP000033882">
    <property type="component" value="Unassembled WGS sequence"/>
</dbReference>
<sequence length="181" mass="20084">MKKGSTLFLQGVITLIGIVVLAVMIQFPLTEGRAVNLDLSNIYTDPFIIYGYIASIPFFIALYQVFKLLGYIGRNNVFLPSSAKALRTIKYCAIMQSILIVMAVLYIRMAHNKDDDPAGFIAIGMIVTFISLRIPEHCHSGGGRDPDIPHCHPQSAGWRVGDLGRRTVTKVDNQSMLCYAF</sequence>